<dbReference type="EMBL" id="PVWG01000014">
    <property type="protein sequence ID" value="PSB18853.1"/>
    <property type="molecule type" value="Genomic_DNA"/>
</dbReference>
<protein>
    <submittedName>
        <fullName evidence="1">Uncharacterized protein</fullName>
    </submittedName>
</protein>
<reference evidence="1 2" key="1">
    <citation type="submission" date="2018-02" db="EMBL/GenBank/DDBJ databases">
        <authorList>
            <person name="Cohen D.B."/>
            <person name="Kent A.D."/>
        </authorList>
    </citation>
    <scope>NUCLEOTIDE SEQUENCE [LARGE SCALE GENOMIC DNA]</scope>
    <source>
        <strain evidence="1 2">ULC007</strain>
    </source>
</reference>
<keyword evidence="2" id="KW-1185">Reference proteome</keyword>
<dbReference type="AlphaFoldDB" id="A0A2T1DEH4"/>
<organism evidence="1 2">
    <name type="scientific">Phormidesmis priestleyi ULC007</name>
    <dbReference type="NCBI Taxonomy" id="1920490"/>
    <lineage>
        <taxon>Bacteria</taxon>
        <taxon>Bacillati</taxon>
        <taxon>Cyanobacteriota</taxon>
        <taxon>Cyanophyceae</taxon>
        <taxon>Leptolyngbyales</taxon>
        <taxon>Leptolyngbyaceae</taxon>
        <taxon>Phormidesmis</taxon>
    </lineage>
</organism>
<evidence type="ECO:0000313" key="1">
    <source>
        <dbReference type="EMBL" id="PSB18853.1"/>
    </source>
</evidence>
<dbReference type="Proteomes" id="UP000238634">
    <property type="component" value="Unassembled WGS sequence"/>
</dbReference>
<comment type="caution">
    <text evidence="1">The sequence shown here is derived from an EMBL/GenBank/DDBJ whole genome shotgun (WGS) entry which is preliminary data.</text>
</comment>
<gene>
    <name evidence="1" type="ORF">C7B65_13850</name>
</gene>
<accession>A0A2T1DEH4</accession>
<proteinExistence type="predicted"/>
<reference evidence="1 2" key="2">
    <citation type="submission" date="2018-03" db="EMBL/GenBank/DDBJ databases">
        <title>The ancient ancestry and fast evolution of plastids.</title>
        <authorList>
            <person name="Moore K.R."/>
            <person name="Magnabosco C."/>
            <person name="Momper L."/>
            <person name="Gold D.A."/>
            <person name="Bosak T."/>
            <person name="Fournier G.P."/>
        </authorList>
    </citation>
    <scope>NUCLEOTIDE SEQUENCE [LARGE SCALE GENOMIC DNA]</scope>
    <source>
        <strain evidence="1 2">ULC007</strain>
    </source>
</reference>
<name>A0A2T1DEH4_9CYAN</name>
<evidence type="ECO:0000313" key="2">
    <source>
        <dbReference type="Proteomes" id="UP000238634"/>
    </source>
</evidence>
<sequence length="105" mass="11699">MCGILIVVEKVINHSKNLVVERHAAPSYSVPYGGKPSYRAERLTIKSMRFYCIVLVSTSQQVKDLEELDERSVRQGGFPVAGNSVRISFFEAYASELNRTCDGAN</sequence>